<organism evidence="2 3">
    <name type="scientific">Vibrio gazogenes DSM 21264 = NBRC 103151</name>
    <dbReference type="NCBI Taxonomy" id="1123492"/>
    <lineage>
        <taxon>Bacteria</taxon>
        <taxon>Pseudomonadati</taxon>
        <taxon>Pseudomonadota</taxon>
        <taxon>Gammaproteobacteria</taxon>
        <taxon>Vibrionales</taxon>
        <taxon>Vibrionaceae</taxon>
        <taxon>Vibrio</taxon>
    </lineage>
</organism>
<dbReference type="EMBL" id="FQUH01000003">
    <property type="protein sequence ID" value="SHE79056.1"/>
    <property type="molecule type" value="Genomic_DNA"/>
</dbReference>
<protein>
    <submittedName>
        <fullName evidence="2">Uncharacterized protein</fullName>
    </submittedName>
</protein>
<name>A0A1M4WCV3_VIBGA</name>
<evidence type="ECO:0000313" key="2">
    <source>
        <dbReference type="EMBL" id="SHE79056.1"/>
    </source>
</evidence>
<keyword evidence="3" id="KW-1185">Reference proteome</keyword>
<sequence length="43" mass="4983">MYFNYETGIVLVSLLFSIAINFLVKSILFKLDIKCEILLTRSI</sequence>
<reference evidence="3" key="1">
    <citation type="submission" date="2016-11" db="EMBL/GenBank/DDBJ databases">
        <authorList>
            <person name="Varghese N."/>
            <person name="Submissions S."/>
        </authorList>
    </citation>
    <scope>NUCLEOTIDE SEQUENCE [LARGE SCALE GENOMIC DNA]</scope>
    <source>
        <strain evidence="3">DSM 21264</strain>
    </source>
</reference>
<dbReference type="Proteomes" id="UP000184159">
    <property type="component" value="Unassembled WGS sequence"/>
</dbReference>
<keyword evidence="1" id="KW-0812">Transmembrane</keyword>
<accession>A0A1M4WCV3</accession>
<evidence type="ECO:0000256" key="1">
    <source>
        <dbReference type="SAM" id="Phobius"/>
    </source>
</evidence>
<evidence type="ECO:0000313" key="3">
    <source>
        <dbReference type="Proteomes" id="UP000184159"/>
    </source>
</evidence>
<feature type="transmembrane region" description="Helical" evidence="1">
    <location>
        <begin position="6"/>
        <end position="24"/>
    </location>
</feature>
<proteinExistence type="predicted"/>
<keyword evidence="1" id="KW-1133">Transmembrane helix</keyword>
<keyword evidence="1" id="KW-0472">Membrane</keyword>
<dbReference type="AlphaFoldDB" id="A0A1M4WCV3"/>
<gene>
    <name evidence="2" type="ORF">SAMN02745781_00775</name>
</gene>